<feature type="transmembrane region" description="Helical" evidence="1">
    <location>
        <begin position="12"/>
        <end position="33"/>
    </location>
</feature>
<organism evidence="2 3">
    <name type="scientific">Phaeovibrio sulfidiphilus</name>
    <dbReference type="NCBI Taxonomy" id="1220600"/>
    <lineage>
        <taxon>Bacteria</taxon>
        <taxon>Pseudomonadati</taxon>
        <taxon>Pseudomonadota</taxon>
        <taxon>Alphaproteobacteria</taxon>
        <taxon>Rhodospirillales</taxon>
        <taxon>Rhodospirillaceae</taxon>
        <taxon>Phaeovibrio</taxon>
    </lineage>
</organism>
<feature type="transmembrane region" description="Helical" evidence="1">
    <location>
        <begin position="45"/>
        <end position="73"/>
    </location>
</feature>
<sequence length="94" mass="10010">MVRSWVGRVFESFLNFAFILSLIGVLLFSLGIASEAGHPLQGSPLIGLLLALVSLIVGVTGVILSFGLIYAILDIRASLRTLVERGEGNRTPDA</sequence>
<keyword evidence="1" id="KW-1133">Transmembrane helix</keyword>
<evidence type="ECO:0008006" key="4">
    <source>
        <dbReference type="Google" id="ProtNLM"/>
    </source>
</evidence>
<comment type="caution">
    <text evidence="2">The sequence shown here is derived from an EMBL/GenBank/DDBJ whole genome shotgun (WGS) entry which is preliminary data.</text>
</comment>
<reference evidence="2" key="1">
    <citation type="submission" date="2020-10" db="EMBL/GenBank/DDBJ databases">
        <title>Genome sequence of the unusual species of purple photosynthetic bacteria, Phaeovibrio sulfidiphilus DSM 23193, type strain.</title>
        <authorList>
            <person name="Kyndt J.A."/>
            <person name="Meyer T.E."/>
        </authorList>
    </citation>
    <scope>NUCLEOTIDE SEQUENCE</scope>
    <source>
        <strain evidence="2">DSM 23193</strain>
    </source>
</reference>
<dbReference type="AlphaFoldDB" id="A0A8J6YMD7"/>
<name>A0A8J6YMD7_9PROT</name>
<protein>
    <recommendedName>
        <fullName evidence="4">DUF4282 domain-containing protein</fullName>
    </recommendedName>
</protein>
<gene>
    <name evidence="2" type="ORF">IHV25_02485</name>
</gene>
<dbReference type="RefSeq" id="WP_192533374.1">
    <property type="nucleotide sequence ID" value="NZ_JACZHT010000001.1"/>
</dbReference>
<proteinExistence type="predicted"/>
<evidence type="ECO:0000313" key="2">
    <source>
        <dbReference type="EMBL" id="MBE1236519.1"/>
    </source>
</evidence>
<keyword evidence="1" id="KW-0472">Membrane</keyword>
<evidence type="ECO:0000256" key="1">
    <source>
        <dbReference type="SAM" id="Phobius"/>
    </source>
</evidence>
<evidence type="ECO:0000313" key="3">
    <source>
        <dbReference type="Proteomes" id="UP000631034"/>
    </source>
</evidence>
<dbReference type="EMBL" id="JACZHT010000001">
    <property type="protein sequence ID" value="MBE1236519.1"/>
    <property type="molecule type" value="Genomic_DNA"/>
</dbReference>
<keyword evidence="1" id="KW-0812">Transmembrane</keyword>
<accession>A0A8J6YMD7</accession>
<dbReference type="Proteomes" id="UP000631034">
    <property type="component" value="Unassembled WGS sequence"/>
</dbReference>
<keyword evidence="3" id="KW-1185">Reference proteome</keyword>